<dbReference type="KEGG" id="vg:5745476"/>
<evidence type="ECO:0000313" key="1">
    <source>
        <dbReference type="EMBL" id="ABF57497.1"/>
    </source>
</evidence>
<organism evidence="1 2">
    <name type="scientific">Corynebacterium phage P1201</name>
    <dbReference type="NCBI Taxonomy" id="384848"/>
    <lineage>
        <taxon>Viruses</taxon>
        <taxon>Duplodnaviria</taxon>
        <taxon>Heunggongvirae</taxon>
        <taxon>Uroviricota</taxon>
        <taxon>Caudoviricetes</taxon>
        <taxon>Zierdtviridae</taxon>
        <taxon>Toshachvirinae</taxon>
        <taxon>Chunghsingvirus</taxon>
        <taxon>Chunghsingvirus P1201</taxon>
        <taxon>Corynebacterium virus P1201</taxon>
    </lineage>
</organism>
<reference evidence="1 2" key="1">
    <citation type="journal article" date="2008" name="Virology">
        <title>Genome sequence of the lytic bacteriophage P1201 from Corynebacterium glutamicum NCHU 87078: Evolutionary relationships to phages from Corynebacterineae.</title>
        <authorList>
            <person name="Chen C.L."/>
            <person name="Pan T.Y."/>
            <person name="Kan S.C."/>
            <person name="Kuan Y.C."/>
            <person name="Hong L.Y."/>
            <person name="Chiu K.R."/>
            <person name="Sheu C.S."/>
            <person name="Yang J.S."/>
            <person name="Hsu W.H."/>
            <person name="Hu H.Y."/>
        </authorList>
    </citation>
    <scope>NUCLEOTIDE SEQUENCE</scope>
</reference>
<accession>A7IYB4</accession>
<dbReference type="OrthoDB" id="11390at10239"/>
<protein>
    <submittedName>
        <fullName evidence="1">Gp43</fullName>
    </submittedName>
</protein>
<proteinExistence type="predicted"/>
<name>A7IYB4_9CAUD</name>
<dbReference type="RefSeq" id="YP_001468945.1">
    <property type="nucleotide sequence ID" value="NC_009816.1"/>
</dbReference>
<sequence length="112" mass="12754">MALNFETLAKESERRTKRAGVNREPYVYTTSEGQEVVFQFPKADAFLALGKLERQDDVASQFEILLNGNQKAITALYRDFRDLDISALAVLQEDIWEFWGTDIHAVPGKSKD</sequence>
<evidence type="ECO:0000313" key="2">
    <source>
        <dbReference type="Proteomes" id="UP000002414"/>
    </source>
</evidence>
<keyword evidence="2" id="KW-1185">Reference proteome</keyword>
<dbReference type="GeneID" id="5745476"/>
<dbReference type="EMBL" id="DQ499600">
    <property type="protein sequence ID" value="ABF57497.1"/>
    <property type="molecule type" value="Genomic_DNA"/>
</dbReference>
<dbReference type="Proteomes" id="UP000002414">
    <property type="component" value="Segment"/>
</dbReference>